<sequence>MGGTTLQSYNSFDTSTEADLIGYTEHDGPCGLVFLETGYPFPTNLSSRRLDTLRHRILQSYMRFLAGPYPNSGGLRVIDMEAGPEANWATDFAIANPNSTVEAIDIVPIVNDKLPTNLEFRLDDAEVELVKHYDVIHLRNFYPKCWRAAL</sequence>
<evidence type="ECO:0000313" key="2">
    <source>
        <dbReference type="Proteomes" id="UP000504638"/>
    </source>
</evidence>
<dbReference type="AlphaFoldDB" id="A0A6G1G0F8"/>
<accession>A0A6G1G0F8</accession>
<proteinExistence type="predicted"/>
<reference evidence="3" key="3">
    <citation type="submission" date="2025-04" db="UniProtKB">
        <authorList>
            <consortium name="RefSeq"/>
        </authorList>
    </citation>
    <scope>IDENTIFICATION</scope>
    <source>
        <strain evidence="3">CBS 781.70</strain>
    </source>
</reference>
<reference evidence="3" key="2">
    <citation type="submission" date="2020-04" db="EMBL/GenBank/DDBJ databases">
        <authorList>
            <consortium name="NCBI Genome Project"/>
        </authorList>
    </citation>
    <scope>NUCLEOTIDE SEQUENCE</scope>
    <source>
        <strain evidence="3">CBS 781.70</strain>
    </source>
</reference>
<reference evidence="1 3" key="1">
    <citation type="submission" date="2020-01" db="EMBL/GenBank/DDBJ databases">
        <authorList>
            <consortium name="DOE Joint Genome Institute"/>
            <person name="Haridas S."/>
            <person name="Albert R."/>
            <person name="Binder M."/>
            <person name="Bloem J."/>
            <person name="Labutti K."/>
            <person name="Salamov A."/>
            <person name="Andreopoulos B."/>
            <person name="Baker S.E."/>
            <person name="Barry K."/>
            <person name="Bills G."/>
            <person name="Bluhm B.H."/>
            <person name="Cannon C."/>
            <person name="Castanera R."/>
            <person name="Culley D.E."/>
            <person name="Daum C."/>
            <person name="Ezra D."/>
            <person name="Gonzalez J.B."/>
            <person name="Henrissat B."/>
            <person name="Kuo A."/>
            <person name="Liang C."/>
            <person name="Lipzen A."/>
            <person name="Lutzoni F."/>
            <person name="Magnuson J."/>
            <person name="Mondo S."/>
            <person name="Nolan M."/>
            <person name="Ohm R."/>
            <person name="Pangilinan J."/>
            <person name="Park H.-J."/>
            <person name="Ramirez L."/>
            <person name="Alfaro M."/>
            <person name="Sun H."/>
            <person name="Tritt A."/>
            <person name="Yoshinaga Y."/>
            <person name="Zwiers L.-H."/>
            <person name="Turgeon B.G."/>
            <person name="Goodwin S.B."/>
            <person name="Spatafora J.W."/>
            <person name="Crous P.W."/>
            <person name="Grigoriev I.V."/>
        </authorList>
    </citation>
    <scope>NUCLEOTIDE SEQUENCE</scope>
    <source>
        <strain evidence="1 3">CBS 781.70</strain>
    </source>
</reference>
<evidence type="ECO:0008006" key="4">
    <source>
        <dbReference type="Google" id="ProtNLM"/>
    </source>
</evidence>
<dbReference type="Proteomes" id="UP000504638">
    <property type="component" value="Unplaced"/>
</dbReference>
<dbReference type="OrthoDB" id="506498at2759"/>
<keyword evidence="2" id="KW-1185">Reference proteome</keyword>
<dbReference type="GeneID" id="54421916"/>
<dbReference type="EMBL" id="ML975161">
    <property type="protein sequence ID" value="KAF1811534.1"/>
    <property type="molecule type" value="Genomic_DNA"/>
</dbReference>
<evidence type="ECO:0000313" key="3">
    <source>
        <dbReference type="RefSeq" id="XP_033533165.1"/>
    </source>
</evidence>
<dbReference type="RefSeq" id="XP_033533165.1">
    <property type="nucleotide sequence ID" value="XM_033681346.1"/>
</dbReference>
<evidence type="ECO:0000313" key="1">
    <source>
        <dbReference type="EMBL" id="KAF1811534.1"/>
    </source>
</evidence>
<dbReference type="InterPro" id="IPR029063">
    <property type="entry name" value="SAM-dependent_MTases_sf"/>
</dbReference>
<dbReference type="SUPFAM" id="SSF53335">
    <property type="entry name" value="S-adenosyl-L-methionine-dependent methyltransferases"/>
    <property type="match status" value="1"/>
</dbReference>
<name>A0A6G1G0F8_9PEZI</name>
<organism evidence="1">
    <name type="scientific">Eremomyces bilateralis CBS 781.70</name>
    <dbReference type="NCBI Taxonomy" id="1392243"/>
    <lineage>
        <taxon>Eukaryota</taxon>
        <taxon>Fungi</taxon>
        <taxon>Dikarya</taxon>
        <taxon>Ascomycota</taxon>
        <taxon>Pezizomycotina</taxon>
        <taxon>Dothideomycetes</taxon>
        <taxon>Dothideomycetes incertae sedis</taxon>
        <taxon>Eremomycetales</taxon>
        <taxon>Eremomycetaceae</taxon>
        <taxon>Eremomyces</taxon>
    </lineage>
</organism>
<gene>
    <name evidence="1 3" type="ORF">P152DRAFT_474692</name>
</gene>
<protein>
    <recommendedName>
        <fullName evidence="4">S-adenosyl-L-methionine-dependent methyltransferase</fullName>
    </recommendedName>
</protein>